<evidence type="ECO:0000256" key="8">
    <source>
        <dbReference type="SAM" id="Phobius"/>
    </source>
</evidence>
<name>A0ABT2P0I2_9LACO</name>
<feature type="transmembrane region" description="Helical" evidence="8">
    <location>
        <begin position="86"/>
        <end position="107"/>
    </location>
</feature>
<organism evidence="10 11">
    <name type="scientific">Leuconostoc holzapfelii</name>
    <dbReference type="NCBI Taxonomy" id="434464"/>
    <lineage>
        <taxon>Bacteria</taxon>
        <taxon>Bacillati</taxon>
        <taxon>Bacillota</taxon>
        <taxon>Bacilli</taxon>
        <taxon>Lactobacillales</taxon>
        <taxon>Lactobacillaceae</taxon>
        <taxon>Leuconostoc</taxon>
    </lineage>
</organism>
<dbReference type="EMBL" id="QVOV01000008">
    <property type="protein sequence ID" value="MCT8389871.1"/>
    <property type="molecule type" value="Genomic_DNA"/>
</dbReference>
<comment type="caution">
    <text evidence="10">The sequence shown here is derived from an EMBL/GenBank/DDBJ whole genome shotgun (WGS) entry which is preliminary data.</text>
</comment>
<keyword evidence="11" id="KW-1185">Reference proteome</keyword>
<evidence type="ECO:0000313" key="11">
    <source>
        <dbReference type="Proteomes" id="UP001525857"/>
    </source>
</evidence>
<comment type="subcellular location">
    <subcellularLocation>
        <location evidence="1">Cell membrane</location>
        <topology evidence="1">Multi-pass membrane protein</topology>
    </subcellularLocation>
</comment>
<evidence type="ECO:0000256" key="3">
    <source>
        <dbReference type="ARBA" id="ARBA00022519"/>
    </source>
</evidence>
<dbReference type="Proteomes" id="UP001525857">
    <property type="component" value="Unassembled WGS sequence"/>
</dbReference>
<dbReference type="InterPro" id="IPR050539">
    <property type="entry name" value="ThrE_Dicarb/AminoAcid_Exp"/>
</dbReference>
<keyword evidence="3" id="KW-0997">Cell inner membrane</keyword>
<protein>
    <submittedName>
        <fullName evidence="10">Threonine/serine exporter</fullName>
    </submittedName>
</protein>
<dbReference type="PANTHER" id="PTHR34390">
    <property type="entry name" value="UPF0442 PROTEIN YJJB-RELATED"/>
    <property type="match status" value="1"/>
</dbReference>
<evidence type="ECO:0000256" key="5">
    <source>
        <dbReference type="ARBA" id="ARBA00022989"/>
    </source>
</evidence>
<evidence type="ECO:0000256" key="2">
    <source>
        <dbReference type="ARBA" id="ARBA00022475"/>
    </source>
</evidence>
<proteinExistence type="inferred from homology"/>
<evidence type="ECO:0000256" key="6">
    <source>
        <dbReference type="ARBA" id="ARBA00023136"/>
    </source>
</evidence>
<evidence type="ECO:0000256" key="4">
    <source>
        <dbReference type="ARBA" id="ARBA00022692"/>
    </source>
</evidence>
<gene>
    <name evidence="10" type="ORF">D0501_07260</name>
</gene>
<feature type="transmembrane region" description="Helical" evidence="8">
    <location>
        <begin position="6"/>
        <end position="28"/>
    </location>
</feature>
<keyword evidence="5 8" id="KW-1133">Transmembrane helix</keyword>
<evidence type="ECO:0000256" key="7">
    <source>
        <dbReference type="ARBA" id="ARBA00034125"/>
    </source>
</evidence>
<feature type="domain" description="Threonine/Serine exporter ThrE" evidence="9">
    <location>
        <begin position="15"/>
        <end position="140"/>
    </location>
</feature>
<feature type="transmembrane region" description="Helical" evidence="8">
    <location>
        <begin position="59"/>
        <end position="79"/>
    </location>
</feature>
<keyword evidence="2" id="KW-1003">Cell membrane</keyword>
<dbReference type="InterPro" id="IPR024528">
    <property type="entry name" value="ThrE_2"/>
</dbReference>
<evidence type="ECO:0000259" key="9">
    <source>
        <dbReference type="Pfam" id="PF12821"/>
    </source>
</evidence>
<sequence length="156" mass="16797">MLFEVLLVVNFLFSTFLALLSSIGFSIIANVPQRALLGAGMTGVCSWLVYYLLNLVYHSIVVPNFAAALVVGVLGFYLARRFRVPVTMIYVGALISLVPGGMAFSTLQKIAENNLSAVLKGLFNTGCVAISLALGIGVANIFNGIFYKKKRVASER</sequence>
<reference evidence="10 11" key="1">
    <citation type="submission" date="2018-08" db="EMBL/GenBank/DDBJ databases">
        <title>Draft genome sequences of Leuconostoc spp. and Weissella spp. with biocontrol potential.</title>
        <authorList>
            <person name="Lo R."/>
            <person name="Ho V.T.T."/>
            <person name="Turner M.S."/>
        </authorList>
    </citation>
    <scope>NUCLEOTIDE SEQUENCE [LARGE SCALE GENOMIC DNA]</scope>
    <source>
        <strain evidence="10 11">733</strain>
    </source>
</reference>
<comment type="similarity">
    <text evidence="7">Belongs to the ThrE exporter (TC 2.A.79) family.</text>
</comment>
<feature type="transmembrane region" description="Helical" evidence="8">
    <location>
        <begin position="122"/>
        <end position="146"/>
    </location>
</feature>
<dbReference type="PANTHER" id="PTHR34390:SF1">
    <property type="entry name" value="SUCCINATE TRANSPORTER SUBUNIT YJJB-RELATED"/>
    <property type="match status" value="1"/>
</dbReference>
<keyword evidence="6 8" id="KW-0472">Membrane</keyword>
<dbReference type="Pfam" id="PF12821">
    <property type="entry name" value="ThrE_2"/>
    <property type="match status" value="1"/>
</dbReference>
<evidence type="ECO:0000313" key="10">
    <source>
        <dbReference type="EMBL" id="MCT8389871.1"/>
    </source>
</evidence>
<keyword evidence="4 8" id="KW-0812">Transmembrane</keyword>
<evidence type="ECO:0000256" key="1">
    <source>
        <dbReference type="ARBA" id="ARBA00004651"/>
    </source>
</evidence>
<accession>A0ABT2P0I2</accession>